<dbReference type="SUPFAM" id="SSF161098">
    <property type="entry name" value="MetI-like"/>
    <property type="match status" value="1"/>
</dbReference>
<dbReference type="GO" id="GO:0005886">
    <property type="term" value="C:plasma membrane"/>
    <property type="evidence" value="ECO:0007669"/>
    <property type="project" value="UniProtKB-SubCell"/>
</dbReference>
<evidence type="ECO:0000256" key="2">
    <source>
        <dbReference type="ARBA" id="ARBA00022448"/>
    </source>
</evidence>
<evidence type="ECO:0000259" key="8">
    <source>
        <dbReference type="PROSITE" id="PS50928"/>
    </source>
</evidence>
<evidence type="ECO:0000256" key="4">
    <source>
        <dbReference type="ARBA" id="ARBA00022692"/>
    </source>
</evidence>
<name>A0A174EWS3_9FIRM</name>
<dbReference type="InterPro" id="IPR050366">
    <property type="entry name" value="BP-dependent_transpt_permease"/>
</dbReference>
<keyword evidence="3" id="KW-1003">Cell membrane</keyword>
<evidence type="ECO:0000256" key="5">
    <source>
        <dbReference type="ARBA" id="ARBA00022989"/>
    </source>
</evidence>
<keyword evidence="5 7" id="KW-1133">Transmembrane helix</keyword>
<dbReference type="PROSITE" id="PS50928">
    <property type="entry name" value="ABC_TM1"/>
    <property type="match status" value="1"/>
</dbReference>
<feature type="transmembrane region" description="Helical" evidence="7">
    <location>
        <begin position="187"/>
        <end position="203"/>
    </location>
</feature>
<accession>A0A174EWS3</accession>
<feature type="transmembrane region" description="Helical" evidence="7">
    <location>
        <begin position="127"/>
        <end position="150"/>
    </location>
</feature>
<evidence type="ECO:0000256" key="7">
    <source>
        <dbReference type="RuleBase" id="RU363032"/>
    </source>
</evidence>
<evidence type="ECO:0000313" key="9">
    <source>
        <dbReference type="EMBL" id="CUO40435.1"/>
    </source>
</evidence>
<evidence type="ECO:0000256" key="1">
    <source>
        <dbReference type="ARBA" id="ARBA00004651"/>
    </source>
</evidence>
<feature type="transmembrane region" description="Helical" evidence="7">
    <location>
        <begin position="156"/>
        <end position="175"/>
    </location>
</feature>
<dbReference type="Pfam" id="PF00528">
    <property type="entry name" value="BPD_transp_1"/>
    <property type="match status" value="1"/>
</dbReference>
<feature type="domain" description="ABC transmembrane type-1" evidence="8">
    <location>
        <begin position="92"/>
        <end position="283"/>
    </location>
</feature>
<dbReference type="InterPro" id="IPR035906">
    <property type="entry name" value="MetI-like_sf"/>
</dbReference>
<dbReference type="GO" id="GO:0055085">
    <property type="term" value="P:transmembrane transport"/>
    <property type="evidence" value="ECO:0007669"/>
    <property type="project" value="InterPro"/>
</dbReference>
<keyword evidence="4 7" id="KW-0812">Transmembrane</keyword>
<feature type="transmembrane region" description="Helical" evidence="7">
    <location>
        <begin position="33"/>
        <end position="53"/>
    </location>
</feature>
<dbReference type="EMBL" id="CYYV01000008">
    <property type="protein sequence ID" value="CUO40435.1"/>
    <property type="molecule type" value="Genomic_DNA"/>
</dbReference>
<evidence type="ECO:0000256" key="3">
    <source>
        <dbReference type="ARBA" id="ARBA00022475"/>
    </source>
</evidence>
<evidence type="ECO:0000256" key="6">
    <source>
        <dbReference type="ARBA" id="ARBA00023136"/>
    </source>
</evidence>
<feature type="transmembrane region" description="Helical" evidence="7">
    <location>
        <begin position="261"/>
        <end position="286"/>
    </location>
</feature>
<organism evidence="9 10">
    <name type="scientific">Fusicatenibacter saccharivorans</name>
    <dbReference type="NCBI Taxonomy" id="1150298"/>
    <lineage>
        <taxon>Bacteria</taxon>
        <taxon>Bacillati</taxon>
        <taxon>Bacillota</taxon>
        <taxon>Clostridia</taxon>
        <taxon>Lachnospirales</taxon>
        <taxon>Lachnospiraceae</taxon>
        <taxon>Fusicatenibacter</taxon>
    </lineage>
</organism>
<dbReference type="InterPro" id="IPR000515">
    <property type="entry name" value="MetI-like"/>
</dbReference>
<dbReference type="Proteomes" id="UP000095706">
    <property type="component" value="Unassembled WGS sequence"/>
</dbReference>
<comment type="subcellular location">
    <subcellularLocation>
        <location evidence="1 7">Cell membrane</location>
        <topology evidence="1 7">Multi-pass membrane protein</topology>
    </subcellularLocation>
</comment>
<keyword evidence="6 7" id="KW-0472">Membrane</keyword>
<evidence type="ECO:0000313" key="10">
    <source>
        <dbReference type="Proteomes" id="UP000095706"/>
    </source>
</evidence>
<dbReference type="Gene3D" id="1.10.3720.10">
    <property type="entry name" value="MetI-like"/>
    <property type="match status" value="1"/>
</dbReference>
<dbReference type="CDD" id="cd06261">
    <property type="entry name" value="TM_PBP2"/>
    <property type="match status" value="1"/>
</dbReference>
<dbReference type="AlphaFoldDB" id="A0A174EWS3"/>
<proteinExistence type="inferred from homology"/>
<keyword evidence="2 7" id="KW-0813">Transport</keyword>
<gene>
    <name evidence="9" type="primary">oppC_2</name>
    <name evidence="9" type="ORF">ERS852406_01903</name>
</gene>
<dbReference type="RefSeq" id="WP_055227859.1">
    <property type="nucleotide sequence ID" value="NZ_CYYV01000008.1"/>
</dbReference>
<sequence length="297" mass="33159">MTEKTQLFQFAGERPAEKTEAEKKKKWYQDRPVAAELFLGLLVLSCLFCGQIMTKDPSYMDLKNCSVMPCREFLFGTDTMGRDIFSMIWYGGRISLAIGLLSTLISTVIAVLFGAVSGCAPAWLDALLMRLTEIFLSVPNLLLVIFLLAAAGKSNVITISAVIGMTSWTSIAKVVRTEVRQIRNSEYVIASRCMGGSFFYILWHHLAPNFFSSIMFMVVMNIRSAIVAESTLSFMGIGLPLEVISWGSMLSLSEKALMTKAWWIILIPGVFLIVTLLSFTSIGNYLRKQANRKQRNL</sequence>
<dbReference type="PANTHER" id="PTHR43386:SF1">
    <property type="entry name" value="D,D-DIPEPTIDE TRANSPORT SYSTEM PERMEASE PROTEIN DDPC-RELATED"/>
    <property type="match status" value="1"/>
</dbReference>
<protein>
    <submittedName>
        <fullName evidence="9">Oligopeptide transport system permease protein oppC</fullName>
    </submittedName>
</protein>
<dbReference type="PANTHER" id="PTHR43386">
    <property type="entry name" value="OLIGOPEPTIDE TRANSPORT SYSTEM PERMEASE PROTEIN APPC"/>
    <property type="match status" value="1"/>
</dbReference>
<reference evidence="9 10" key="1">
    <citation type="submission" date="2015-09" db="EMBL/GenBank/DDBJ databases">
        <authorList>
            <consortium name="Pathogen Informatics"/>
        </authorList>
    </citation>
    <scope>NUCLEOTIDE SEQUENCE [LARGE SCALE GENOMIC DNA]</scope>
    <source>
        <strain evidence="9 10">2789STDY5608849</strain>
    </source>
</reference>
<feature type="transmembrane region" description="Helical" evidence="7">
    <location>
        <begin position="94"/>
        <end position="115"/>
    </location>
</feature>
<comment type="similarity">
    <text evidence="7">Belongs to the binding-protein-dependent transport system permease family.</text>
</comment>